<gene>
    <name evidence="2" type="ORF">GFER_16210</name>
</gene>
<dbReference type="AlphaFoldDB" id="A0A0C2HEW2"/>
<keyword evidence="3" id="KW-1185">Reference proteome</keyword>
<evidence type="ECO:0000313" key="3">
    <source>
        <dbReference type="Proteomes" id="UP000035068"/>
    </source>
</evidence>
<dbReference type="Proteomes" id="UP000035068">
    <property type="component" value="Unassembled WGS sequence"/>
</dbReference>
<organism evidence="2 3">
    <name type="scientific">Geoalkalibacter ferrihydriticus DSM 17813</name>
    <dbReference type="NCBI Taxonomy" id="1121915"/>
    <lineage>
        <taxon>Bacteria</taxon>
        <taxon>Pseudomonadati</taxon>
        <taxon>Thermodesulfobacteriota</taxon>
        <taxon>Desulfuromonadia</taxon>
        <taxon>Desulfuromonadales</taxon>
        <taxon>Geoalkalibacteraceae</taxon>
        <taxon>Geoalkalibacter</taxon>
    </lineage>
</organism>
<sequence length="77" mass="8960">MTRPAKKQATNLSIRSDLLRQAKARNINLSRTLEESLETLLKEQDRQTWLEQNRDAMDAANRFVAENGLWSDGLRQF</sequence>
<name>A0A0C2HEW2_9BACT</name>
<keyword evidence="1" id="KW-1277">Toxin-antitoxin system</keyword>
<evidence type="ECO:0000313" key="2">
    <source>
        <dbReference type="EMBL" id="KIH75496.1"/>
    </source>
</evidence>
<protein>
    <submittedName>
        <fullName evidence="2">Acetoacetyl-CoA synthase</fullName>
    </submittedName>
</protein>
<dbReference type="RefSeq" id="WP_040101059.1">
    <property type="nucleotide sequence ID" value="NZ_JWJD01000010.1"/>
</dbReference>
<evidence type="ECO:0000256" key="1">
    <source>
        <dbReference type="ARBA" id="ARBA00022649"/>
    </source>
</evidence>
<reference evidence="2 3" key="1">
    <citation type="submission" date="2014-12" db="EMBL/GenBank/DDBJ databases">
        <title>Genomes of Geoalkalibacter ferrihydriticus and Geoalkalibacter subterraneus, two haloalkaliphilic metal-reducing members of the Geobacteraceae.</title>
        <authorList>
            <person name="Badalamenti J.P."/>
            <person name="Torres C.I."/>
            <person name="Krajmalnik-Brown R."/>
            <person name="Bond D.R."/>
        </authorList>
    </citation>
    <scope>NUCLEOTIDE SEQUENCE [LARGE SCALE GENOMIC DNA]</scope>
    <source>
        <strain evidence="2 3">DSM 17813</strain>
    </source>
</reference>
<accession>A0A0C2HEW2</accession>
<dbReference type="EMBL" id="JWJD01000010">
    <property type="protein sequence ID" value="KIH75496.1"/>
    <property type="molecule type" value="Genomic_DNA"/>
</dbReference>
<dbReference type="Pfam" id="PF07362">
    <property type="entry name" value="CcdA"/>
    <property type="match status" value="1"/>
</dbReference>
<proteinExistence type="predicted"/>
<dbReference type="InterPro" id="IPR009956">
    <property type="entry name" value="Post-segregation_anti-tox_CcdA"/>
</dbReference>
<comment type="caution">
    <text evidence="2">The sequence shown here is derived from an EMBL/GenBank/DDBJ whole genome shotgun (WGS) entry which is preliminary data.</text>
</comment>